<accession>A0A078H4N8</accession>
<reference evidence="2 3" key="1">
    <citation type="journal article" date="2014" name="Science">
        <title>Plant genetics. Early allopolyploid evolution in the post-Neolithic Brassica napus oilseed genome.</title>
        <authorList>
            <person name="Chalhoub B."/>
            <person name="Denoeud F."/>
            <person name="Liu S."/>
            <person name="Parkin I.A."/>
            <person name="Tang H."/>
            <person name="Wang X."/>
            <person name="Chiquet J."/>
            <person name="Belcram H."/>
            <person name="Tong C."/>
            <person name="Samans B."/>
            <person name="Correa M."/>
            <person name="Da Silva C."/>
            <person name="Just J."/>
            <person name="Falentin C."/>
            <person name="Koh C.S."/>
            <person name="Le Clainche I."/>
            <person name="Bernard M."/>
            <person name="Bento P."/>
            <person name="Noel B."/>
            <person name="Labadie K."/>
            <person name="Alberti A."/>
            <person name="Charles M."/>
            <person name="Arnaud D."/>
            <person name="Guo H."/>
            <person name="Daviaud C."/>
            <person name="Alamery S."/>
            <person name="Jabbari K."/>
            <person name="Zhao M."/>
            <person name="Edger P.P."/>
            <person name="Chelaifa H."/>
            <person name="Tack D."/>
            <person name="Lassalle G."/>
            <person name="Mestiri I."/>
            <person name="Schnel N."/>
            <person name="Le Paslier M.C."/>
            <person name="Fan G."/>
            <person name="Renault V."/>
            <person name="Bayer P.E."/>
            <person name="Golicz A.A."/>
            <person name="Manoli S."/>
            <person name="Lee T.H."/>
            <person name="Thi V.H."/>
            <person name="Chalabi S."/>
            <person name="Hu Q."/>
            <person name="Fan C."/>
            <person name="Tollenaere R."/>
            <person name="Lu Y."/>
            <person name="Battail C."/>
            <person name="Shen J."/>
            <person name="Sidebottom C.H."/>
            <person name="Wang X."/>
            <person name="Canaguier A."/>
            <person name="Chauveau A."/>
            <person name="Berard A."/>
            <person name="Deniot G."/>
            <person name="Guan M."/>
            <person name="Liu Z."/>
            <person name="Sun F."/>
            <person name="Lim Y.P."/>
            <person name="Lyons E."/>
            <person name="Town C.D."/>
            <person name="Bancroft I."/>
            <person name="Wang X."/>
            <person name="Meng J."/>
            <person name="Ma J."/>
            <person name="Pires J.C."/>
            <person name="King G.J."/>
            <person name="Brunel D."/>
            <person name="Delourme R."/>
            <person name="Renard M."/>
            <person name="Aury J.M."/>
            <person name="Adams K.L."/>
            <person name="Batley J."/>
            <person name="Snowdon R.J."/>
            <person name="Tost J."/>
            <person name="Edwards D."/>
            <person name="Zhou Y."/>
            <person name="Hua W."/>
            <person name="Sharpe A.G."/>
            <person name="Paterson A.H."/>
            <person name="Guan C."/>
            <person name="Wincker P."/>
        </authorList>
    </citation>
    <scope>NUCLEOTIDE SEQUENCE [LARGE SCALE GENOMIC DNA]</scope>
    <source>
        <strain evidence="3">cv. Darmor-bzh</strain>
    </source>
</reference>
<dbReference type="AlphaFoldDB" id="A0A078H4N8"/>
<reference evidence="1" key="3">
    <citation type="submission" date="2021-01" db="EMBL/GenBank/DDBJ databases">
        <authorList>
            <consortium name="Genoscope - CEA"/>
            <person name="William W."/>
        </authorList>
    </citation>
    <scope>NUCLEOTIDE SEQUENCE</scope>
</reference>
<dbReference type="EMBL" id="HG994366">
    <property type="protein sequence ID" value="CAF1916812.1"/>
    <property type="molecule type" value="Genomic_DNA"/>
</dbReference>
<protein>
    <submittedName>
        <fullName evidence="1">(rape) hypothetical protein</fullName>
    </submittedName>
    <submittedName>
        <fullName evidence="2">BnaC02g26160D protein</fullName>
    </submittedName>
</protein>
<sequence length="158" mass="17157">MSDLQAMPSPPDLHHQLFTDSPAATSPPPPLQIKYVELCTDTTSFASCSATATTDPVTFSLSILSLLGLWFCHFRHRPLRDSVCYCAAKMVIVFVKNSVSARGVFSVQECGLAISAHYYITLPLSPLPTSPELLCKSVDSPDLLATTSPLRLHHITPS</sequence>
<keyword evidence="3" id="KW-1185">Reference proteome</keyword>
<dbReference type="Proteomes" id="UP000028999">
    <property type="component" value="Unassembled WGS sequence"/>
</dbReference>
<organism evidence="2 3">
    <name type="scientific">Brassica napus</name>
    <name type="common">Rape</name>
    <dbReference type="NCBI Taxonomy" id="3708"/>
    <lineage>
        <taxon>Eukaryota</taxon>
        <taxon>Viridiplantae</taxon>
        <taxon>Streptophyta</taxon>
        <taxon>Embryophyta</taxon>
        <taxon>Tracheophyta</taxon>
        <taxon>Spermatophyta</taxon>
        <taxon>Magnoliopsida</taxon>
        <taxon>eudicotyledons</taxon>
        <taxon>Gunneridae</taxon>
        <taxon>Pentapetalae</taxon>
        <taxon>rosids</taxon>
        <taxon>malvids</taxon>
        <taxon>Brassicales</taxon>
        <taxon>Brassicaceae</taxon>
        <taxon>Brassiceae</taxon>
        <taxon>Brassica</taxon>
    </lineage>
</organism>
<dbReference type="PaxDb" id="3708-A0A078H4N8"/>
<dbReference type="Proteomes" id="UP001295469">
    <property type="component" value="Chromosome C02"/>
</dbReference>
<dbReference type="EMBL" id="LK032316">
    <property type="protein sequence ID" value="CDY33540.1"/>
    <property type="molecule type" value="Genomic_DNA"/>
</dbReference>
<evidence type="ECO:0000313" key="2">
    <source>
        <dbReference type="EMBL" id="CDY33540.1"/>
    </source>
</evidence>
<name>A0A078H4N8_BRANA</name>
<dbReference type="Gramene" id="CDY33540">
    <property type="protein sequence ID" value="CDY33540"/>
    <property type="gene ID" value="GSBRNA2T00054808001"/>
</dbReference>
<reference evidence="2" key="2">
    <citation type="submission" date="2014-06" db="EMBL/GenBank/DDBJ databases">
        <authorList>
            <person name="Genoscope - CEA"/>
        </authorList>
    </citation>
    <scope>NUCLEOTIDE SEQUENCE</scope>
</reference>
<gene>
    <name evidence="2" type="primary">BnaC02g26160D</name>
    <name evidence="1" type="ORF">DARMORV10_C02P40290.1</name>
    <name evidence="2" type="ORF">GSBRNA2T00054808001</name>
</gene>
<proteinExistence type="predicted"/>
<evidence type="ECO:0000313" key="1">
    <source>
        <dbReference type="EMBL" id="CAF1916812.1"/>
    </source>
</evidence>
<evidence type="ECO:0000313" key="3">
    <source>
        <dbReference type="Proteomes" id="UP000028999"/>
    </source>
</evidence>